<dbReference type="PANTHER" id="PTHR43156">
    <property type="entry name" value="STAGE II SPORULATION PROTEIN E-RELATED"/>
    <property type="match status" value="1"/>
</dbReference>
<dbReference type="InterPro" id="IPR001932">
    <property type="entry name" value="PPM-type_phosphatase-like_dom"/>
</dbReference>
<keyword evidence="4" id="KW-1185">Reference proteome</keyword>
<dbReference type="Gene3D" id="3.60.40.10">
    <property type="entry name" value="PPM-type phosphatase domain"/>
    <property type="match status" value="1"/>
</dbReference>
<proteinExistence type="predicted"/>
<protein>
    <submittedName>
        <fullName evidence="3">SpoIIE family protein phosphatase</fullName>
    </submittedName>
</protein>
<feature type="domain" description="PPM-type phosphatase" evidence="2">
    <location>
        <begin position="182"/>
        <end position="399"/>
    </location>
</feature>
<reference evidence="3" key="1">
    <citation type="submission" date="2022-06" db="EMBL/GenBank/DDBJ databases">
        <authorList>
            <person name="Ping M."/>
        </authorList>
    </citation>
    <scope>NUCLEOTIDE SEQUENCE</scope>
    <source>
        <strain evidence="3">JCM11759T</strain>
    </source>
</reference>
<accession>A0ABY5DB54</accession>
<evidence type="ECO:0000259" key="2">
    <source>
        <dbReference type="SMART" id="SM00331"/>
    </source>
</evidence>
<dbReference type="InterPro" id="IPR036457">
    <property type="entry name" value="PPM-type-like_dom_sf"/>
</dbReference>
<dbReference type="InterPro" id="IPR029016">
    <property type="entry name" value="GAF-like_dom_sf"/>
</dbReference>
<dbReference type="Pfam" id="PF07228">
    <property type="entry name" value="SpoIIE"/>
    <property type="match status" value="1"/>
</dbReference>
<evidence type="ECO:0000256" key="1">
    <source>
        <dbReference type="ARBA" id="ARBA00022801"/>
    </source>
</evidence>
<dbReference type="Gene3D" id="3.30.450.40">
    <property type="match status" value="1"/>
</dbReference>
<sequence>MVDMSVNEELVEMFAGLLEDSHLTTMEQLPTTVWRRAERAGFRHVAIYVVDLQQEVLRLLVRDGVRGGEDPEYSEAALPINGTLAGRAFETLTPLSEAGSELDRWWVPLQDGAERLGVLRVDTEDSGEETLRAIRALAVMIAMMVVVKRAYSDSFARLCRTRPMSVAAELQWNLMPPIEFANTQVTVSAVLEPAYEVGGDAFDYGIDNDVAHVAVFDAMGHDVTAGLAANLAVASYRNSRREGASLLETGEVIEATLVEHLGAIRYVTALIADLDLKTGSLKWVSHGHHPPVRIRGGRLVDLPACQPGSPLGVDLGMGATVCEEQLHPGDRLVLFTDGITETHNPGGDEFGLDRFVNFIVRHNAEGLPIPETLRRLIHSILDYHGGTLQDDATVLFLEWHGP</sequence>
<evidence type="ECO:0000313" key="4">
    <source>
        <dbReference type="Proteomes" id="UP001055940"/>
    </source>
</evidence>
<organism evidence="3 4">
    <name type="scientific">Nocardiopsis exhalans</name>
    <dbReference type="NCBI Taxonomy" id="163604"/>
    <lineage>
        <taxon>Bacteria</taxon>
        <taxon>Bacillati</taxon>
        <taxon>Actinomycetota</taxon>
        <taxon>Actinomycetes</taxon>
        <taxon>Streptosporangiales</taxon>
        <taxon>Nocardiopsidaceae</taxon>
        <taxon>Nocardiopsis</taxon>
    </lineage>
</organism>
<dbReference type="PANTHER" id="PTHR43156:SF2">
    <property type="entry name" value="STAGE II SPORULATION PROTEIN E"/>
    <property type="match status" value="1"/>
</dbReference>
<dbReference type="SMART" id="SM00331">
    <property type="entry name" value="PP2C_SIG"/>
    <property type="match status" value="1"/>
</dbReference>
<dbReference type="InterPro" id="IPR052016">
    <property type="entry name" value="Bact_Sigma-Reg"/>
</dbReference>
<evidence type="ECO:0000313" key="3">
    <source>
        <dbReference type="EMBL" id="USY20352.1"/>
    </source>
</evidence>
<dbReference type="SUPFAM" id="SSF81606">
    <property type="entry name" value="PP2C-like"/>
    <property type="match status" value="1"/>
</dbReference>
<dbReference type="SUPFAM" id="SSF55781">
    <property type="entry name" value="GAF domain-like"/>
    <property type="match status" value="1"/>
</dbReference>
<dbReference type="Proteomes" id="UP001055940">
    <property type="component" value="Chromosome"/>
</dbReference>
<gene>
    <name evidence="3" type="ORF">NE857_01425</name>
</gene>
<dbReference type="EMBL" id="CP099837">
    <property type="protein sequence ID" value="USY20352.1"/>
    <property type="molecule type" value="Genomic_DNA"/>
</dbReference>
<name>A0ABY5DB54_9ACTN</name>
<keyword evidence="1" id="KW-0378">Hydrolase</keyword>